<sequence length="106" mass="10939">MVGALAVGVQASPVPEGNITARTTYFSGDAIFYYPGGNVGACGAHMQNFDFIATLSSAHYHDGAHLRNKYEIVADTGNIDATIGDLCPGSATEQIDLSLGAFSALA</sequence>
<protein>
    <submittedName>
        <fullName evidence="1">Non-catalytic module family expn protein</fullName>
    </submittedName>
</protein>
<proteinExistence type="predicted"/>
<gene>
    <name evidence="1" type="ORF">MSAN_01110900</name>
</gene>
<name>A0A8H7D3I4_9AGAR</name>
<dbReference type="Gene3D" id="2.40.40.10">
    <property type="entry name" value="RlpA-like domain"/>
    <property type="match status" value="1"/>
</dbReference>
<reference evidence="1" key="1">
    <citation type="submission" date="2020-05" db="EMBL/GenBank/DDBJ databases">
        <title>Mycena genomes resolve the evolution of fungal bioluminescence.</title>
        <authorList>
            <person name="Tsai I.J."/>
        </authorList>
    </citation>
    <scope>NUCLEOTIDE SEQUENCE</scope>
    <source>
        <strain evidence="1">160909Yilan</strain>
    </source>
</reference>
<keyword evidence="2" id="KW-1185">Reference proteome</keyword>
<evidence type="ECO:0000313" key="1">
    <source>
        <dbReference type="EMBL" id="KAF7360819.1"/>
    </source>
</evidence>
<accession>A0A8H7D3I4</accession>
<dbReference type="InterPro" id="IPR036908">
    <property type="entry name" value="RlpA-like_sf"/>
</dbReference>
<comment type="caution">
    <text evidence="1">The sequence shown here is derived from an EMBL/GenBank/DDBJ whole genome shotgun (WGS) entry which is preliminary data.</text>
</comment>
<dbReference type="SUPFAM" id="SSF50685">
    <property type="entry name" value="Barwin-like endoglucanases"/>
    <property type="match status" value="1"/>
</dbReference>
<evidence type="ECO:0000313" key="2">
    <source>
        <dbReference type="Proteomes" id="UP000623467"/>
    </source>
</evidence>
<organism evidence="1 2">
    <name type="scientific">Mycena sanguinolenta</name>
    <dbReference type="NCBI Taxonomy" id="230812"/>
    <lineage>
        <taxon>Eukaryota</taxon>
        <taxon>Fungi</taxon>
        <taxon>Dikarya</taxon>
        <taxon>Basidiomycota</taxon>
        <taxon>Agaricomycotina</taxon>
        <taxon>Agaricomycetes</taxon>
        <taxon>Agaricomycetidae</taxon>
        <taxon>Agaricales</taxon>
        <taxon>Marasmiineae</taxon>
        <taxon>Mycenaceae</taxon>
        <taxon>Mycena</taxon>
    </lineage>
</organism>
<dbReference type="EMBL" id="JACAZH010000008">
    <property type="protein sequence ID" value="KAF7360819.1"/>
    <property type="molecule type" value="Genomic_DNA"/>
</dbReference>
<dbReference type="Proteomes" id="UP000623467">
    <property type="component" value="Unassembled WGS sequence"/>
</dbReference>
<dbReference type="CDD" id="cd22191">
    <property type="entry name" value="DPBB_RlpA_EXP_N-like"/>
    <property type="match status" value="1"/>
</dbReference>
<dbReference type="AlphaFoldDB" id="A0A8H7D3I4"/>
<dbReference type="OrthoDB" id="623670at2759"/>